<dbReference type="InterPro" id="IPR002591">
    <property type="entry name" value="Phosphodiest/P_Trfase"/>
</dbReference>
<evidence type="ECO:0000313" key="2">
    <source>
        <dbReference type="Proteomes" id="UP000308037"/>
    </source>
</evidence>
<dbReference type="AlphaFoldDB" id="A0A4V6XUM5"/>
<organism evidence="1 2">
    <name type="scientific">Natronomonas salsuginis</name>
    <dbReference type="NCBI Taxonomy" id="2217661"/>
    <lineage>
        <taxon>Archaea</taxon>
        <taxon>Methanobacteriati</taxon>
        <taxon>Methanobacteriota</taxon>
        <taxon>Stenosarchaea group</taxon>
        <taxon>Halobacteria</taxon>
        <taxon>Halobacteriales</taxon>
        <taxon>Natronomonadaceae</taxon>
        <taxon>Natronomonas</taxon>
    </lineage>
</organism>
<dbReference type="EMBL" id="QKNX01000003">
    <property type="protein sequence ID" value="TKR25463.1"/>
    <property type="molecule type" value="Genomic_DNA"/>
</dbReference>
<dbReference type="RefSeq" id="WP_137276462.1">
    <property type="nucleotide sequence ID" value="NZ_QKNX01000003.1"/>
</dbReference>
<dbReference type="SUPFAM" id="SSF53649">
    <property type="entry name" value="Alkaline phosphatase-like"/>
    <property type="match status" value="1"/>
</dbReference>
<keyword evidence="2" id="KW-1185">Reference proteome</keyword>
<dbReference type="Gene3D" id="3.40.720.10">
    <property type="entry name" value="Alkaline Phosphatase, subunit A"/>
    <property type="match status" value="1"/>
</dbReference>
<dbReference type="Pfam" id="PF01663">
    <property type="entry name" value="Phosphodiest"/>
    <property type="match status" value="1"/>
</dbReference>
<comment type="caution">
    <text evidence="1">The sequence shown here is derived from an EMBL/GenBank/DDBJ whole genome shotgun (WGS) entry which is preliminary data.</text>
</comment>
<name>A0A4V6XUM5_9EURY</name>
<evidence type="ECO:0000313" key="1">
    <source>
        <dbReference type="EMBL" id="TKR25463.1"/>
    </source>
</evidence>
<gene>
    <name evidence="1" type="ORF">DM868_08540</name>
</gene>
<reference evidence="1 2" key="1">
    <citation type="submission" date="2019-04" db="EMBL/GenBank/DDBJ databases">
        <title>Natronomonas sp. F20-122 a newhaloarchaeon isolated from a saline saltern of Isla Bacuta, Huelva, Spain.</title>
        <authorList>
            <person name="Duran-Viseras A."/>
            <person name="Sanchez-Porro C."/>
            <person name="Ventosa A."/>
        </authorList>
    </citation>
    <scope>NUCLEOTIDE SEQUENCE [LARGE SCALE GENOMIC DNA]</scope>
    <source>
        <strain evidence="1 2">F20-122</strain>
    </source>
</reference>
<sequence>MGKTVVIGLDAFHTDLLEFTPYIESLYNENLSGELESTQPPVTAPAWASFQTGKNQGKHGVYDFITFNEDFDPEFLDGTALRTKPFYESLDEHGFDCCLFNLPFSLPARIEGDIVPSWLDADDRPPVPRDLYDTYGIKPPEYPTLKGNPLECIRKLKDSFEHNRDQFLKVLRADDHDFLFQLVSETDWLQHQAYLDLVRHPEKKTAEKARELLRVVDEYVRTLDSTLDDDDTLLLMSDHGFQVFDRQFYINDWLEANGYLEFGETHIGSKNEIGGSINIGGLGRFLFQQEWLHPVLRPIRNFATSSLDIDVSFEAGIDTEQSSAYCRSKDEAAIRLSPAVAETEKKRLIDNLVCDLQDVSGVRAYRREDVYEGKFTDEAGEIILASETCKIWRGPVGQIWRESLKDHHSSNGMFVAVGVPSSDDGPIAASLLDIAPTLLIKYEIPIPIDTDGEILPEYPTEEPEFISVDEYTPQFVSDEVSSYDGVQRRLEDLGYL</sequence>
<dbReference type="InterPro" id="IPR017850">
    <property type="entry name" value="Alkaline_phosphatase_core_sf"/>
</dbReference>
<proteinExistence type="predicted"/>
<dbReference type="GO" id="GO:0016787">
    <property type="term" value="F:hydrolase activity"/>
    <property type="evidence" value="ECO:0007669"/>
    <property type="project" value="UniProtKB-ARBA"/>
</dbReference>
<accession>A0A4V6XUM5</accession>
<dbReference type="Proteomes" id="UP000308037">
    <property type="component" value="Unassembled WGS sequence"/>
</dbReference>
<protein>
    <submittedName>
        <fullName evidence="1">Nucleotide pyrophosphatase</fullName>
    </submittedName>
</protein>
<dbReference type="OrthoDB" id="198670at2157"/>
<dbReference type="PANTHER" id="PTHR10151">
    <property type="entry name" value="ECTONUCLEOTIDE PYROPHOSPHATASE/PHOSPHODIESTERASE"/>
    <property type="match status" value="1"/>
</dbReference>
<dbReference type="PANTHER" id="PTHR10151:SF120">
    <property type="entry name" value="BIS(5'-ADENOSYL)-TRIPHOSPHATASE"/>
    <property type="match status" value="1"/>
</dbReference>